<proteinExistence type="predicted"/>
<dbReference type="Proteomes" id="UP000503462">
    <property type="component" value="Chromosome 3"/>
</dbReference>
<feature type="chain" id="PRO_5026287790" description="SMP-30/Gluconolactonase/LRE-like region domain-containing protein" evidence="1">
    <location>
        <begin position="17"/>
        <end position="346"/>
    </location>
</feature>
<dbReference type="AlphaFoldDB" id="A0A6H0XV45"/>
<dbReference type="InterPro" id="IPR052998">
    <property type="entry name" value="Hetero-Diels-Alderase-like"/>
</dbReference>
<evidence type="ECO:0000313" key="3">
    <source>
        <dbReference type="Proteomes" id="UP000503462"/>
    </source>
</evidence>
<feature type="signal peptide" evidence="1">
    <location>
        <begin position="1"/>
        <end position="16"/>
    </location>
</feature>
<dbReference type="InterPro" id="IPR011042">
    <property type="entry name" value="6-blade_b-propeller_TolB-like"/>
</dbReference>
<keyword evidence="1" id="KW-0732">Signal</keyword>
<dbReference type="EMBL" id="CP051141">
    <property type="protein sequence ID" value="QIW98631.1"/>
    <property type="molecule type" value="Genomic_DNA"/>
</dbReference>
<gene>
    <name evidence="2" type="ORF">AMS68_004149</name>
</gene>
<accession>A0A6H0XV45</accession>
<name>A0A6H0XV45_9PEZI</name>
<protein>
    <recommendedName>
        <fullName evidence="4">SMP-30/Gluconolactonase/LRE-like region domain-containing protein</fullName>
    </recommendedName>
</protein>
<evidence type="ECO:0000256" key="1">
    <source>
        <dbReference type="SAM" id="SignalP"/>
    </source>
</evidence>
<dbReference type="SUPFAM" id="SSF63829">
    <property type="entry name" value="Calcium-dependent phosphotriesterase"/>
    <property type="match status" value="1"/>
</dbReference>
<dbReference type="OrthoDB" id="9977941at2759"/>
<dbReference type="PANTHER" id="PTHR42060">
    <property type="entry name" value="NHL REPEAT-CONTAINING PROTEIN-RELATED"/>
    <property type="match status" value="1"/>
</dbReference>
<reference evidence="2 3" key="1">
    <citation type="journal article" date="2016" name="Sci. Rep.">
        <title>Peltaster fructicola genome reveals evolution from an invasive phytopathogen to an ectophytic parasite.</title>
        <authorList>
            <person name="Xu C."/>
            <person name="Chen H."/>
            <person name="Gleason M.L."/>
            <person name="Xu J.R."/>
            <person name="Liu H."/>
            <person name="Zhang R."/>
            <person name="Sun G."/>
        </authorList>
    </citation>
    <scope>NUCLEOTIDE SEQUENCE [LARGE SCALE GENOMIC DNA]</scope>
    <source>
        <strain evidence="2 3">LNHT1506</strain>
    </source>
</reference>
<organism evidence="2 3">
    <name type="scientific">Peltaster fructicola</name>
    <dbReference type="NCBI Taxonomy" id="286661"/>
    <lineage>
        <taxon>Eukaryota</taxon>
        <taxon>Fungi</taxon>
        <taxon>Dikarya</taxon>
        <taxon>Ascomycota</taxon>
        <taxon>Pezizomycotina</taxon>
        <taxon>Dothideomycetes</taxon>
        <taxon>Dothideomycetes incertae sedis</taxon>
        <taxon>Peltaster</taxon>
    </lineage>
</organism>
<dbReference type="PANTHER" id="PTHR42060:SF1">
    <property type="entry name" value="NHL REPEAT-CONTAINING PROTEIN"/>
    <property type="match status" value="1"/>
</dbReference>
<keyword evidence="3" id="KW-1185">Reference proteome</keyword>
<evidence type="ECO:0000313" key="2">
    <source>
        <dbReference type="EMBL" id="QIW98631.1"/>
    </source>
</evidence>
<evidence type="ECO:0008006" key="4">
    <source>
        <dbReference type="Google" id="ProtNLM"/>
    </source>
</evidence>
<dbReference type="Gene3D" id="2.120.10.30">
    <property type="entry name" value="TolB, C-terminal domain"/>
    <property type="match status" value="1"/>
</dbReference>
<sequence>MFSFILTSLLSGTVLCAPRQSQHEAQTHLVYEYPQAVGWLENIAVRSNGELLMTSLGVPGSLNVLNPLASSPTPKQITGFEYTDTLGIVETDPDVFHVIAANFSLETVSIQPGTNTIWRVDFSKDNHPTPEKVATLKDAVFLNGLTAFNNSILLAADSALGVVWATDLKTGDSWIAADDPLMKPVQGQSYVEGINGLHFRPSKQKHKELCFTNSQQYIFGCIEFDSNAEARGAARLAGRPQSEKGFADINWDDFAFDKHGTAFAATEKGNSVQAVTSDGRAFVVAGDLNSTLIATPAATAFGRTAQDSGVLYAVTAGGLAFPVIINGTKNRTGAQVVAINVSRHAW</sequence>